<feature type="region of interest" description="Disordered" evidence="3">
    <location>
        <begin position="1"/>
        <end position="121"/>
    </location>
</feature>
<dbReference type="OrthoDB" id="6079689at2759"/>
<dbReference type="AlphaFoldDB" id="A0A8C4YDA7"/>
<organism evidence="4 5">
    <name type="scientific">Gopherus evgoodei</name>
    <name type="common">Goodes thornscrub tortoise</name>
    <dbReference type="NCBI Taxonomy" id="1825980"/>
    <lineage>
        <taxon>Eukaryota</taxon>
        <taxon>Metazoa</taxon>
        <taxon>Chordata</taxon>
        <taxon>Craniata</taxon>
        <taxon>Vertebrata</taxon>
        <taxon>Euteleostomi</taxon>
        <taxon>Archelosauria</taxon>
        <taxon>Testudinata</taxon>
        <taxon>Testudines</taxon>
        <taxon>Cryptodira</taxon>
        <taxon>Durocryptodira</taxon>
        <taxon>Testudinoidea</taxon>
        <taxon>Testudinidae</taxon>
        <taxon>Gopherus</taxon>
    </lineage>
</organism>
<keyword evidence="2" id="KW-0378">Hydrolase</keyword>
<evidence type="ECO:0000256" key="3">
    <source>
        <dbReference type="SAM" id="MobiDB-lite"/>
    </source>
</evidence>
<accession>A0A8C4YDA7</accession>
<proteinExistence type="inferred from homology"/>
<evidence type="ECO:0000313" key="5">
    <source>
        <dbReference type="Proteomes" id="UP000694390"/>
    </source>
</evidence>
<dbReference type="Ensembl" id="ENSGEVT00005024728.1">
    <property type="protein sequence ID" value="ENSGEVP00005023518.1"/>
    <property type="gene ID" value="ENSGEVG00005016705.1"/>
</dbReference>
<dbReference type="SUPFAM" id="SSF51556">
    <property type="entry name" value="Metallo-dependent hydrolases"/>
    <property type="match status" value="1"/>
</dbReference>
<reference evidence="4" key="3">
    <citation type="submission" date="2025-09" db="UniProtKB">
        <authorList>
            <consortium name="Ensembl"/>
        </authorList>
    </citation>
    <scope>IDENTIFICATION</scope>
</reference>
<keyword evidence="5" id="KW-1185">Reference proteome</keyword>
<dbReference type="InterPro" id="IPR050891">
    <property type="entry name" value="TatD-type_Hydrolase"/>
</dbReference>
<reference evidence="4" key="2">
    <citation type="submission" date="2025-08" db="UniProtKB">
        <authorList>
            <consortium name="Ensembl"/>
        </authorList>
    </citation>
    <scope>IDENTIFICATION</scope>
</reference>
<dbReference type="GO" id="GO:0008296">
    <property type="term" value="F:3'-5'-DNA exonuclease activity"/>
    <property type="evidence" value="ECO:0007669"/>
    <property type="project" value="TreeGrafter"/>
</dbReference>
<sequence>MGDGKGSSLRRQFKPCPAPSPPWRRLRGRPTEGTVRGAGGVGVARSGTDIPPRAALTGGCTRTRVGASPACRAAAPSAGASGRPPSWASPSGSAGRREGGGARDAQAGRFLPSAGPERGDGGAAVAMSRFKFIDIGINLTDPMFRGIYRGTRKHQDDFLDVIERAVKTGVKKFMITSGNLQDSKDALQLAQTNDKTNEECFSEEEYFSIIEECTE</sequence>
<dbReference type="GeneTree" id="ENSGT00940000156272"/>
<comment type="similarity">
    <text evidence="1">Belongs to the metallo-dependent hydrolases superfamily. TatD-type hydrolase family.</text>
</comment>
<dbReference type="GO" id="GO:0005829">
    <property type="term" value="C:cytosol"/>
    <property type="evidence" value="ECO:0007669"/>
    <property type="project" value="TreeGrafter"/>
</dbReference>
<dbReference type="Gene3D" id="3.20.20.140">
    <property type="entry name" value="Metal-dependent hydrolases"/>
    <property type="match status" value="1"/>
</dbReference>
<protein>
    <submittedName>
        <fullName evidence="4">Uncharacterized protein</fullName>
    </submittedName>
</protein>
<dbReference type="PANTHER" id="PTHR10060:SF15">
    <property type="entry name" value="DEOXYRIBONUCLEASE TATDN1"/>
    <property type="match status" value="1"/>
</dbReference>
<dbReference type="PANTHER" id="PTHR10060">
    <property type="entry name" value="TATD FAMILY DEOXYRIBONUCLEASE"/>
    <property type="match status" value="1"/>
</dbReference>
<name>A0A8C4YDA7_9SAUR</name>
<dbReference type="InterPro" id="IPR032466">
    <property type="entry name" value="Metal_Hydrolase"/>
</dbReference>
<evidence type="ECO:0000256" key="1">
    <source>
        <dbReference type="ARBA" id="ARBA00009275"/>
    </source>
</evidence>
<feature type="compositionally biased region" description="Low complexity" evidence="3">
    <location>
        <begin position="64"/>
        <end position="94"/>
    </location>
</feature>
<evidence type="ECO:0000256" key="2">
    <source>
        <dbReference type="ARBA" id="ARBA00022801"/>
    </source>
</evidence>
<evidence type="ECO:0000313" key="4">
    <source>
        <dbReference type="Ensembl" id="ENSGEVP00005023518.1"/>
    </source>
</evidence>
<reference evidence="4" key="1">
    <citation type="submission" date="2019-06" db="EMBL/GenBank/DDBJ databases">
        <title>G10K-VGP Goodes thornscrub tortoise genome, primary haplotype.</title>
        <authorList>
            <person name="Murphy B."/>
            <person name="Edwards T."/>
            <person name="Rhie A."/>
            <person name="Koren S."/>
            <person name="Phillippy A."/>
            <person name="Fedrigo O."/>
            <person name="Haase B."/>
            <person name="Mountcastle J."/>
            <person name="Lewin H."/>
            <person name="Damas J."/>
            <person name="Howe K."/>
            <person name="Formenti G."/>
            <person name="Myers G."/>
            <person name="Durbin R."/>
            <person name="Jarvis E.D."/>
        </authorList>
    </citation>
    <scope>NUCLEOTIDE SEQUENCE [LARGE SCALE GENOMIC DNA]</scope>
</reference>
<dbReference type="Proteomes" id="UP000694390">
    <property type="component" value="Chromosome 2"/>
</dbReference>